<accession>A0A9D2AZA7</accession>
<dbReference type="AlphaFoldDB" id="A0A9D2AZA7"/>
<sequence length="136" mass="15306">MKQNTILRGRFCNSLREHSRWQTRAVQVGGIGIGGDNPIRIQSMTTIDTMDTAGSVEQTIRMIESGCEIVRITAPSIREAENLQNIKDELRKRGYQVPLVADIHFTPNAAEVAARIVEKVRVNPGNYADKKRFQQI</sequence>
<keyword evidence="2" id="KW-0411">Iron-sulfur</keyword>
<evidence type="ECO:0000313" key="5">
    <source>
        <dbReference type="Proteomes" id="UP000824156"/>
    </source>
</evidence>
<comment type="cofactor">
    <cofactor evidence="1">
        <name>[4Fe-4S] cluster</name>
        <dbReference type="ChEBI" id="CHEBI:49883"/>
    </cofactor>
</comment>
<dbReference type="EMBL" id="DXEZ01000183">
    <property type="protein sequence ID" value="HIX54686.1"/>
    <property type="molecule type" value="Genomic_DNA"/>
</dbReference>
<dbReference type="InterPro" id="IPR004588">
    <property type="entry name" value="IspG_bac-typ"/>
</dbReference>
<dbReference type="GO" id="GO:0019288">
    <property type="term" value="P:isopentenyl diphosphate biosynthetic process, methylerythritol 4-phosphate pathway"/>
    <property type="evidence" value="ECO:0007669"/>
    <property type="project" value="TreeGrafter"/>
</dbReference>
<dbReference type="GO" id="GO:0046429">
    <property type="term" value="F:4-hydroxy-3-methylbut-2-en-1-yl diphosphate synthase activity (ferredoxin)"/>
    <property type="evidence" value="ECO:0007669"/>
    <property type="project" value="InterPro"/>
</dbReference>
<dbReference type="EC" id="1.17.7.3" evidence="4"/>
<keyword evidence="4" id="KW-0560">Oxidoreductase</keyword>
<proteinExistence type="predicted"/>
<dbReference type="PANTHER" id="PTHR30454:SF0">
    <property type="entry name" value="4-HYDROXY-3-METHYLBUT-2-EN-1-YL DIPHOSPHATE SYNTHASE (FERREDOXIN), CHLOROPLASTIC"/>
    <property type="match status" value="1"/>
</dbReference>
<dbReference type="InterPro" id="IPR058578">
    <property type="entry name" value="IspG_TIM"/>
</dbReference>
<feature type="domain" description="IspG TIM-barrel" evidence="3">
    <location>
        <begin position="23"/>
        <end position="136"/>
    </location>
</feature>
<comment type="caution">
    <text evidence="4">The sequence shown here is derived from an EMBL/GenBank/DDBJ whole genome shotgun (WGS) entry which is preliminary data.</text>
</comment>
<name>A0A9D2AZA7_9SPHI</name>
<protein>
    <submittedName>
        <fullName evidence="4">Flavodoxin-dependent (E)-4-hydroxy-3-methylbut-2-enyl-diphosphate synthase</fullName>
        <ecNumber evidence="4">1.17.7.3</ecNumber>
    </submittedName>
</protein>
<gene>
    <name evidence="4" type="ORF">H9853_06645</name>
</gene>
<dbReference type="Gene3D" id="3.20.20.20">
    <property type="entry name" value="Dihydropteroate synthase-like"/>
    <property type="match status" value="1"/>
</dbReference>
<dbReference type="InterPro" id="IPR011005">
    <property type="entry name" value="Dihydropteroate_synth-like_sf"/>
</dbReference>
<keyword evidence="2" id="KW-0479">Metal-binding</keyword>
<dbReference type="GO" id="GO:0016114">
    <property type="term" value="P:terpenoid biosynthetic process"/>
    <property type="evidence" value="ECO:0007669"/>
    <property type="project" value="InterPro"/>
</dbReference>
<dbReference type="GO" id="GO:0051539">
    <property type="term" value="F:4 iron, 4 sulfur cluster binding"/>
    <property type="evidence" value="ECO:0007669"/>
    <property type="project" value="UniProtKB-KW"/>
</dbReference>
<dbReference type="Proteomes" id="UP000824156">
    <property type="component" value="Unassembled WGS sequence"/>
</dbReference>
<keyword evidence="2" id="KW-0004">4Fe-4S</keyword>
<keyword evidence="2" id="KW-0408">Iron</keyword>
<reference evidence="4" key="1">
    <citation type="journal article" date="2021" name="PeerJ">
        <title>Extensive microbial diversity within the chicken gut microbiome revealed by metagenomics and culture.</title>
        <authorList>
            <person name="Gilroy R."/>
            <person name="Ravi A."/>
            <person name="Getino M."/>
            <person name="Pursley I."/>
            <person name="Horton D.L."/>
            <person name="Alikhan N.F."/>
            <person name="Baker D."/>
            <person name="Gharbi K."/>
            <person name="Hall N."/>
            <person name="Watson M."/>
            <person name="Adriaenssens E.M."/>
            <person name="Foster-Nyarko E."/>
            <person name="Jarju S."/>
            <person name="Secka A."/>
            <person name="Antonio M."/>
            <person name="Oren A."/>
            <person name="Chaudhuri R.R."/>
            <person name="La Ragione R."/>
            <person name="Hildebrand F."/>
            <person name="Pallen M.J."/>
        </authorList>
    </citation>
    <scope>NUCLEOTIDE SEQUENCE</scope>
    <source>
        <strain evidence="4">1719</strain>
    </source>
</reference>
<organism evidence="4 5">
    <name type="scientific">Candidatus Sphingobacterium stercoripullorum</name>
    <dbReference type="NCBI Taxonomy" id="2838759"/>
    <lineage>
        <taxon>Bacteria</taxon>
        <taxon>Pseudomonadati</taxon>
        <taxon>Bacteroidota</taxon>
        <taxon>Sphingobacteriia</taxon>
        <taxon>Sphingobacteriales</taxon>
        <taxon>Sphingobacteriaceae</taxon>
        <taxon>Sphingobacterium</taxon>
    </lineage>
</organism>
<dbReference type="Pfam" id="PF04551">
    <property type="entry name" value="GcpE"/>
    <property type="match status" value="1"/>
</dbReference>
<evidence type="ECO:0000256" key="1">
    <source>
        <dbReference type="ARBA" id="ARBA00001966"/>
    </source>
</evidence>
<reference evidence="4" key="2">
    <citation type="submission" date="2021-04" db="EMBL/GenBank/DDBJ databases">
        <authorList>
            <person name="Gilroy R."/>
        </authorList>
    </citation>
    <scope>NUCLEOTIDE SEQUENCE</scope>
    <source>
        <strain evidence="4">1719</strain>
    </source>
</reference>
<evidence type="ECO:0000259" key="3">
    <source>
        <dbReference type="Pfam" id="PF04551"/>
    </source>
</evidence>
<feature type="non-terminal residue" evidence="4">
    <location>
        <position position="136"/>
    </location>
</feature>
<evidence type="ECO:0000313" key="4">
    <source>
        <dbReference type="EMBL" id="HIX54686.1"/>
    </source>
</evidence>
<dbReference type="PANTHER" id="PTHR30454">
    <property type="entry name" value="4-HYDROXY-3-METHYLBUT-2-EN-1-YL DIPHOSPHATE SYNTHASE"/>
    <property type="match status" value="1"/>
</dbReference>
<dbReference type="GO" id="GO:0141197">
    <property type="term" value="F:4-hydroxy-3-methylbut-2-enyl-diphosphate synthase activity (flavodoxin)"/>
    <property type="evidence" value="ECO:0007669"/>
    <property type="project" value="UniProtKB-EC"/>
</dbReference>
<evidence type="ECO:0000256" key="2">
    <source>
        <dbReference type="ARBA" id="ARBA00022485"/>
    </source>
</evidence>